<evidence type="ECO:0000259" key="3">
    <source>
        <dbReference type="Pfam" id="PF00248"/>
    </source>
</evidence>
<keyword evidence="5" id="KW-1185">Reference proteome</keyword>
<dbReference type="AlphaFoldDB" id="A0AAN8I2M8"/>
<dbReference type="InterPro" id="IPR036812">
    <property type="entry name" value="NAD(P)_OxRdtase_dom_sf"/>
</dbReference>
<sequence length="348" mass="39573">MIAPHPEGRLEDGIAVSLGGIQFGVFPPLNGRPFPFPTTESITPMLDVMQKHGHHKLDTARIYGGGLSEKLLGDLDFKARGFEVGTKLYPTKPRPLGPQNVPYDHSPEDLTAGLQASLDALRSDYVDTFYLYAPDPSVPYEVTLKAIDDLYKQGRFRRWGLCRFPAWEVAVIQELCIKNDWIRPSVYQPIYNAIIRYIEVELIPCLRHYHMSIEAAQPTASGLLTSRYTRDMADGDHPAGRRFDPGHFIGKHNRSRYWHDAYFDALEIIREAAKQHDLTELECSLRWLKHHSALEASAGDSIIVCASDTVQLEECLSDLEKEPLPEEVVKAMDEAWKKARREVYIYHD</sequence>
<dbReference type="GO" id="GO:0016491">
    <property type="term" value="F:oxidoreductase activity"/>
    <property type="evidence" value="ECO:0007669"/>
    <property type="project" value="UniProtKB-KW"/>
</dbReference>
<evidence type="ECO:0000313" key="4">
    <source>
        <dbReference type="EMBL" id="KAK5948979.1"/>
    </source>
</evidence>
<evidence type="ECO:0000313" key="5">
    <source>
        <dbReference type="Proteomes" id="UP001316803"/>
    </source>
</evidence>
<dbReference type="SUPFAM" id="SSF51430">
    <property type="entry name" value="NAD(P)-linked oxidoreductase"/>
    <property type="match status" value="1"/>
</dbReference>
<feature type="domain" description="NADP-dependent oxidoreductase" evidence="3">
    <location>
        <begin position="41"/>
        <end position="336"/>
    </location>
</feature>
<protein>
    <recommendedName>
        <fullName evidence="3">NADP-dependent oxidoreductase domain-containing protein</fullName>
    </recommendedName>
</protein>
<dbReference type="CDD" id="cd19075">
    <property type="entry name" value="AKR_AKR7A1-5"/>
    <property type="match status" value="1"/>
</dbReference>
<evidence type="ECO:0000256" key="1">
    <source>
        <dbReference type="ARBA" id="ARBA00023002"/>
    </source>
</evidence>
<comment type="caution">
    <text evidence="4">The sequence shown here is derived from an EMBL/GenBank/DDBJ whole genome shotgun (WGS) entry which is preliminary data.</text>
</comment>
<keyword evidence="1" id="KW-0560">Oxidoreductase</keyword>
<gene>
    <name evidence="4" type="ORF">OHC33_010065</name>
</gene>
<name>A0AAN8I2M8_9EURO</name>
<dbReference type="PANTHER" id="PTHR43364:SF4">
    <property type="entry name" value="NAD(P)-LINKED OXIDOREDUCTASE SUPERFAMILY PROTEIN"/>
    <property type="match status" value="1"/>
</dbReference>
<comment type="similarity">
    <text evidence="2">Belongs to the aldo/keto reductase family. Aldo/keto reductase 2 subfamily.</text>
</comment>
<dbReference type="EMBL" id="JAKLMC020000041">
    <property type="protein sequence ID" value="KAK5948979.1"/>
    <property type="molecule type" value="Genomic_DNA"/>
</dbReference>
<dbReference type="InterPro" id="IPR050523">
    <property type="entry name" value="AKR_Detox_Biosynth"/>
</dbReference>
<dbReference type="PANTHER" id="PTHR43364">
    <property type="entry name" value="NADH-SPECIFIC METHYLGLYOXAL REDUCTASE-RELATED"/>
    <property type="match status" value="1"/>
</dbReference>
<dbReference type="Gene3D" id="3.20.20.100">
    <property type="entry name" value="NADP-dependent oxidoreductase domain"/>
    <property type="match status" value="1"/>
</dbReference>
<organism evidence="4 5">
    <name type="scientific">Knufia fluminis</name>
    <dbReference type="NCBI Taxonomy" id="191047"/>
    <lineage>
        <taxon>Eukaryota</taxon>
        <taxon>Fungi</taxon>
        <taxon>Dikarya</taxon>
        <taxon>Ascomycota</taxon>
        <taxon>Pezizomycotina</taxon>
        <taxon>Eurotiomycetes</taxon>
        <taxon>Chaetothyriomycetidae</taxon>
        <taxon>Chaetothyriales</taxon>
        <taxon>Trichomeriaceae</taxon>
        <taxon>Knufia</taxon>
    </lineage>
</organism>
<dbReference type="Pfam" id="PF00248">
    <property type="entry name" value="Aldo_ket_red"/>
    <property type="match status" value="1"/>
</dbReference>
<dbReference type="InterPro" id="IPR023210">
    <property type="entry name" value="NADP_OxRdtase_dom"/>
</dbReference>
<dbReference type="Proteomes" id="UP001316803">
    <property type="component" value="Unassembled WGS sequence"/>
</dbReference>
<evidence type="ECO:0000256" key="2">
    <source>
        <dbReference type="ARBA" id="ARBA00038157"/>
    </source>
</evidence>
<accession>A0AAN8I2M8</accession>
<reference evidence="4 5" key="1">
    <citation type="submission" date="2022-12" db="EMBL/GenBank/DDBJ databases">
        <title>Genomic features and morphological characterization of a novel Knufia sp. strain isolated from spacecraft assembly facility.</title>
        <authorList>
            <person name="Teixeira M."/>
            <person name="Chander A.M."/>
            <person name="Stajich J.E."/>
            <person name="Venkateswaran K."/>
        </authorList>
    </citation>
    <scope>NUCLEOTIDE SEQUENCE [LARGE SCALE GENOMIC DNA]</scope>
    <source>
        <strain evidence="4 5">FJI-L2-BK-P2</strain>
    </source>
</reference>
<proteinExistence type="inferred from homology"/>